<sequence length="146" mass="16396">MRVHQSVPILLLICSQAVNKDGAEPCTTSSPNPIHGLYIGEFGSSHHCEALSFRRSMFMQSPPDVFCIGNKIFRIIDSPLEGNEFKLIHAECVKKHVCMEDLEEKWGLSSRWMRLTYIDGLLYFNKKPSVVDSTQLEILVGSPASV</sequence>
<reference evidence="3" key="3">
    <citation type="submission" date="2014-09" db="EMBL/GenBank/DDBJ databases">
        <authorList>
            <person name="Magalhaes I.L.F."/>
            <person name="Oliveira U."/>
            <person name="Santos F.R."/>
            <person name="Vidigal T.H.D.A."/>
            <person name="Brescovit A.D."/>
            <person name="Santos A.J."/>
        </authorList>
    </citation>
    <scope>NUCLEOTIDE SEQUENCE</scope>
</reference>
<keyword evidence="1" id="KW-0732">Signal</keyword>
<dbReference type="EMBL" id="GBHO01009199">
    <property type="protein sequence ID" value="JAG34405.1"/>
    <property type="molecule type" value="Transcribed_RNA"/>
</dbReference>
<gene>
    <name evidence="2" type="ORF">CM83_100655</name>
</gene>
<reference evidence="2" key="2">
    <citation type="submission" date="2014-07" db="EMBL/GenBank/DDBJ databases">
        <authorList>
            <person name="Hull J."/>
        </authorList>
    </citation>
    <scope>NUCLEOTIDE SEQUENCE</scope>
</reference>
<dbReference type="EMBL" id="GBRD01003289">
    <property type="protein sequence ID" value="JAG62532.1"/>
    <property type="molecule type" value="Transcribed_RNA"/>
</dbReference>
<reference evidence="2" key="1">
    <citation type="journal article" date="2014" name="PLoS ONE">
        <title>Transcriptome-Based Identification of ABC Transporters in the Western Tarnished Plant Bug Lygus hesperus.</title>
        <authorList>
            <person name="Hull J.J."/>
            <person name="Chaney K."/>
            <person name="Geib S.M."/>
            <person name="Fabrick J.A."/>
            <person name="Brent C.S."/>
            <person name="Walsh D."/>
            <person name="Lavine L.C."/>
        </authorList>
    </citation>
    <scope>NUCLEOTIDE SEQUENCE</scope>
</reference>
<dbReference type="AlphaFoldDB" id="A0A0A9YXW1"/>
<feature type="signal peptide" evidence="1">
    <location>
        <begin position="1"/>
        <end position="23"/>
    </location>
</feature>
<evidence type="ECO:0000313" key="2">
    <source>
        <dbReference type="EMBL" id="JAG34405.1"/>
    </source>
</evidence>
<proteinExistence type="predicted"/>
<name>A0A0A9YXW1_LYGHE</name>
<feature type="chain" id="PRO_5015034062" evidence="1">
    <location>
        <begin position="24"/>
        <end position="146"/>
    </location>
</feature>
<evidence type="ECO:0000256" key="1">
    <source>
        <dbReference type="SAM" id="SignalP"/>
    </source>
</evidence>
<evidence type="ECO:0000313" key="3">
    <source>
        <dbReference type="EMBL" id="JAG62532.1"/>
    </source>
</evidence>
<accession>A0A0A9YXW1</accession>
<organism evidence="2">
    <name type="scientific">Lygus hesperus</name>
    <name type="common">Western plant bug</name>
    <dbReference type="NCBI Taxonomy" id="30085"/>
    <lineage>
        <taxon>Eukaryota</taxon>
        <taxon>Metazoa</taxon>
        <taxon>Ecdysozoa</taxon>
        <taxon>Arthropoda</taxon>
        <taxon>Hexapoda</taxon>
        <taxon>Insecta</taxon>
        <taxon>Pterygota</taxon>
        <taxon>Neoptera</taxon>
        <taxon>Paraneoptera</taxon>
        <taxon>Hemiptera</taxon>
        <taxon>Heteroptera</taxon>
        <taxon>Panheteroptera</taxon>
        <taxon>Cimicomorpha</taxon>
        <taxon>Miridae</taxon>
        <taxon>Mirini</taxon>
        <taxon>Lygus</taxon>
    </lineage>
</organism>
<protein>
    <submittedName>
        <fullName evidence="2">Uncharacterized protein</fullName>
    </submittedName>
</protein>